<name>A0A0D2PBM6_HYPSF</name>
<evidence type="ECO:0000313" key="3">
    <source>
        <dbReference type="Proteomes" id="UP000054270"/>
    </source>
</evidence>
<protein>
    <submittedName>
        <fullName evidence="2">Uncharacterized protein</fullName>
    </submittedName>
</protein>
<gene>
    <name evidence="2" type="ORF">HYPSUDRAFT_1008562</name>
</gene>
<evidence type="ECO:0000256" key="1">
    <source>
        <dbReference type="SAM" id="MobiDB-lite"/>
    </source>
</evidence>
<sequence>MRRRRAAKVNRQQEETRREGKMFRRGEHICITSIYPFLSIFDQKSELMVSSDKNRLLSTNFKGGPTADDR</sequence>
<dbReference type="EMBL" id="KN817600">
    <property type="protein sequence ID" value="KJA17675.1"/>
    <property type="molecule type" value="Genomic_DNA"/>
</dbReference>
<evidence type="ECO:0000313" key="2">
    <source>
        <dbReference type="EMBL" id="KJA17675.1"/>
    </source>
</evidence>
<dbReference type="Proteomes" id="UP000054270">
    <property type="component" value="Unassembled WGS sequence"/>
</dbReference>
<organism evidence="2 3">
    <name type="scientific">Hypholoma sublateritium (strain FD-334 SS-4)</name>
    <dbReference type="NCBI Taxonomy" id="945553"/>
    <lineage>
        <taxon>Eukaryota</taxon>
        <taxon>Fungi</taxon>
        <taxon>Dikarya</taxon>
        <taxon>Basidiomycota</taxon>
        <taxon>Agaricomycotina</taxon>
        <taxon>Agaricomycetes</taxon>
        <taxon>Agaricomycetidae</taxon>
        <taxon>Agaricales</taxon>
        <taxon>Agaricineae</taxon>
        <taxon>Strophariaceae</taxon>
        <taxon>Hypholoma</taxon>
    </lineage>
</organism>
<reference evidence="3" key="1">
    <citation type="submission" date="2014-04" db="EMBL/GenBank/DDBJ databases">
        <title>Evolutionary Origins and Diversification of the Mycorrhizal Mutualists.</title>
        <authorList>
            <consortium name="DOE Joint Genome Institute"/>
            <consortium name="Mycorrhizal Genomics Consortium"/>
            <person name="Kohler A."/>
            <person name="Kuo A."/>
            <person name="Nagy L.G."/>
            <person name="Floudas D."/>
            <person name="Copeland A."/>
            <person name="Barry K.W."/>
            <person name="Cichocki N."/>
            <person name="Veneault-Fourrey C."/>
            <person name="LaButti K."/>
            <person name="Lindquist E.A."/>
            <person name="Lipzen A."/>
            <person name="Lundell T."/>
            <person name="Morin E."/>
            <person name="Murat C."/>
            <person name="Riley R."/>
            <person name="Ohm R."/>
            <person name="Sun H."/>
            <person name="Tunlid A."/>
            <person name="Henrissat B."/>
            <person name="Grigoriev I.V."/>
            <person name="Hibbett D.S."/>
            <person name="Martin F."/>
        </authorList>
    </citation>
    <scope>NUCLEOTIDE SEQUENCE [LARGE SCALE GENOMIC DNA]</scope>
    <source>
        <strain evidence="3">FD-334 SS-4</strain>
    </source>
</reference>
<keyword evidence="3" id="KW-1185">Reference proteome</keyword>
<proteinExistence type="predicted"/>
<feature type="region of interest" description="Disordered" evidence="1">
    <location>
        <begin position="1"/>
        <end position="20"/>
    </location>
</feature>
<dbReference type="AlphaFoldDB" id="A0A0D2PBM6"/>
<feature type="compositionally biased region" description="Basic and acidic residues" evidence="1">
    <location>
        <begin position="11"/>
        <end position="20"/>
    </location>
</feature>
<accession>A0A0D2PBM6</accession>